<keyword evidence="6 7" id="KW-0472">Membrane</keyword>
<dbReference type="PANTHER" id="PTHR30489:SF0">
    <property type="entry name" value="LIPOPROTEIN-RELEASING SYSTEM TRANSMEMBRANE PROTEIN LOLE"/>
    <property type="match status" value="1"/>
</dbReference>
<dbReference type="PANTHER" id="PTHR30489">
    <property type="entry name" value="LIPOPROTEIN-RELEASING SYSTEM TRANSMEMBRANE PROTEIN LOLE"/>
    <property type="match status" value="1"/>
</dbReference>
<feature type="transmembrane region" description="Helical" evidence="7">
    <location>
        <begin position="292"/>
        <end position="313"/>
    </location>
</feature>
<evidence type="ECO:0000256" key="2">
    <source>
        <dbReference type="ARBA" id="ARBA00005236"/>
    </source>
</evidence>
<accession>A0A853EKD4</accession>
<dbReference type="InterPro" id="IPR003838">
    <property type="entry name" value="ABC3_permease_C"/>
</dbReference>
<reference evidence="9 10" key="1">
    <citation type="submission" date="2020-07" db="EMBL/GenBank/DDBJ databases">
        <title>MOT database genomes.</title>
        <authorList>
            <person name="Joseph S."/>
            <person name="Aduse-Opoku J."/>
            <person name="Hashim A."/>
            <person name="Wade W."/>
            <person name="Curtis M."/>
        </authorList>
    </citation>
    <scope>NUCLEOTIDE SEQUENCE [LARGE SCALE GENOMIC DNA]</scope>
    <source>
        <strain evidence="9 10">WMus004</strain>
    </source>
</reference>
<evidence type="ECO:0000259" key="8">
    <source>
        <dbReference type="Pfam" id="PF02687"/>
    </source>
</evidence>
<sequence length="447" mass="45914">MIRLLVMDLRHHAGTWVWTAVVALVAGAGVCAQLQIVEGMVQLMRAFRRPEEGYSVAWVFITAIGIAAASVLSSTISLVMVMRRREHGLWKVLGMRPSTVRWVVLGQLGLLGAAAGAAGLPGGMLLAPAVLQIWRWDQPTNLFIRAVEPQVVPAQVGTGAVAVALFTILGGLRAAHEAETASGAALLGGRPQEESGGIRWRVGPVLRVLCALASGIGYVALLAMSRSASPRSPQAVLSALGCGLACLCLVIASTPWVVPALERLLTAAVSGSGIRVFIAGRTCAQESARSTATVMPFAVAIGVVAIIYGGQAIDLTASGLISLLCLPFLVAWVGGVAIIAMGAGRRRRDAALLEAAGARRGDLIAIEIIEGLVHALVAIALGAVVSLGTSLAMSTASGKPFLEVLAGTPWKQLAVISAATLGTIAVTVVGSSRARGAGPGLVLRAQD</sequence>
<feature type="transmembrane region" description="Helical" evidence="7">
    <location>
        <begin position="319"/>
        <end position="343"/>
    </location>
</feature>
<dbReference type="RefSeq" id="WP_179900989.1">
    <property type="nucleotide sequence ID" value="NZ_JACBXV010000135.1"/>
</dbReference>
<evidence type="ECO:0000256" key="1">
    <source>
        <dbReference type="ARBA" id="ARBA00004651"/>
    </source>
</evidence>
<dbReference type="Proteomes" id="UP000572528">
    <property type="component" value="Unassembled WGS sequence"/>
</dbReference>
<protein>
    <submittedName>
        <fullName evidence="9">ABC transporter permease</fullName>
    </submittedName>
</protein>
<organism evidence="9 10">
    <name type="scientific">Actinomyces bowdenii</name>
    <dbReference type="NCBI Taxonomy" id="131109"/>
    <lineage>
        <taxon>Bacteria</taxon>
        <taxon>Bacillati</taxon>
        <taxon>Actinomycetota</taxon>
        <taxon>Actinomycetes</taxon>
        <taxon>Actinomycetales</taxon>
        <taxon>Actinomycetaceae</taxon>
        <taxon>Actinomyces</taxon>
    </lineage>
</organism>
<dbReference type="AlphaFoldDB" id="A0A853EKD4"/>
<evidence type="ECO:0000256" key="6">
    <source>
        <dbReference type="ARBA" id="ARBA00023136"/>
    </source>
</evidence>
<dbReference type="GO" id="GO:0044874">
    <property type="term" value="P:lipoprotein localization to outer membrane"/>
    <property type="evidence" value="ECO:0007669"/>
    <property type="project" value="TreeGrafter"/>
</dbReference>
<feature type="domain" description="ABC3 transporter permease C-terminal" evidence="8">
    <location>
        <begin position="59"/>
        <end position="175"/>
    </location>
</feature>
<feature type="transmembrane region" description="Helical" evidence="7">
    <location>
        <begin position="56"/>
        <end position="81"/>
    </location>
</feature>
<gene>
    <name evidence="9" type="ORF">HZZ05_09375</name>
</gene>
<feature type="domain" description="ABC3 transporter permease C-terminal" evidence="8">
    <location>
        <begin position="324"/>
        <end position="436"/>
    </location>
</feature>
<feature type="transmembrane region" description="Helical" evidence="7">
    <location>
        <begin position="102"/>
        <end position="127"/>
    </location>
</feature>
<comment type="subcellular location">
    <subcellularLocation>
        <location evidence="1">Cell membrane</location>
        <topology evidence="1">Multi-pass membrane protein</topology>
    </subcellularLocation>
</comment>
<dbReference type="EMBL" id="JACBXV010000135">
    <property type="protein sequence ID" value="NYS69719.1"/>
    <property type="molecule type" value="Genomic_DNA"/>
</dbReference>
<dbReference type="Pfam" id="PF02687">
    <property type="entry name" value="FtsX"/>
    <property type="match status" value="2"/>
</dbReference>
<evidence type="ECO:0000313" key="10">
    <source>
        <dbReference type="Proteomes" id="UP000572528"/>
    </source>
</evidence>
<feature type="transmembrane region" description="Helical" evidence="7">
    <location>
        <begin position="205"/>
        <end position="224"/>
    </location>
</feature>
<evidence type="ECO:0000256" key="7">
    <source>
        <dbReference type="SAM" id="Phobius"/>
    </source>
</evidence>
<evidence type="ECO:0000256" key="5">
    <source>
        <dbReference type="ARBA" id="ARBA00022989"/>
    </source>
</evidence>
<dbReference type="InterPro" id="IPR051447">
    <property type="entry name" value="Lipoprotein-release_system"/>
</dbReference>
<comment type="caution">
    <text evidence="9">The sequence shown here is derived from an EMBL/GenBank/DDBJ whole genome shotgun (WGS) entry which is preliminary data.</text>
</comment>
<evidence type="ECO:0000256" key="3">
    <source>
        <dbReference type="ARBA" id="ARBA00022475"/>
    </source>
</evidence>
<feature type="transmembrane region" description="Helical" evidence="7">
    <location>
        <begin position="236"/>
        <end position="258"/>
    </location>
</feature>
<keyword evidence="3" id="KW-1003">Cell membrane</keyword>
<comment type="similarity">
    <text evidence="2">Belongs to the ABC-4 integral membrane protein family. LolC/E subfamily.</text>
</comment>
<evidence type="ECO:0000313" key="9">
    <source>
        <dbReference type="EMBL" id="NYS69719.1"/>
    </source>
</evidence>
<name>A0A853EKD4_9ACTO</name>
<feature type="transmembrane region" description="Helical" evidence="7">
    <location>
        <begin position="413"/>
        <end position="431"/>
    </location>
</feature>
<proteinExistence type="inferred from homology"/>
<keyword evidence="4 7" id="KW-0812">Transmembrane</keyword>
<evidence type="ECO:0000256" key="4">
    <source>
        <dbReference type="ARBA" id="ARBA00022692"/>
    </source>
</evidence>
<feature type="transmembrane region" description="Helical" evidence="7">
    <location>
        <begin position="364"/>
        <end position="393"/>
    </location>
</feature>
<dbReference type="GO" id="GO:0098797">
    <property type="term" value="C:plasma membrane protein complex"/>
    <property type="evidence" value="ECO:0007669"/>
    <property type="project" value="TreeGrafter"/>
</dbReference>
<keyword evidence="5 7" id="KW-1133">Transmembrane helix</keyword>